<dbReference type="EMBL" id="JAGGJU010000003">
    <property type="protein sequence ID" value="MBP1849699.1"/>
    <property type="molecule type" value="Genomic_DNA"/>
</dbReference>
<reference evidence="1 2" key="1">
    <citation type="submission" date="2021-03" db="EMBL/GenBank/DDBJ databases">
        <title>Genomic Encyclopedia of Type Strains, Phase IV (KMG-IV): sequencing the most valuable type-strain genomes for metagenomic binning, comparative biology and taxonomic classification.</title>
        <authorList>
            <person name="Goeker M."/>
        </authorList>
    </citation>
    <scope>NUCLEOTIDE SEQUENCE [LARGE SCALE GENOMIC DNA]</scope>
    <source>
        <strain evidence="1 2">DSM 21600</strain>
    </source>
</reference>
<proteinExistence type="predicted"/>
<dbReference type="Proteomes" id="UP000759443">
    <property type="component" value="Unassembled WGS sequence"/>
</dbReference>
<comment type="caution">
    <text evidence="1">The sequence shown here is derived from an EMBL/GenBank/DDBJ whole genome shotgun (WGS) entry which is preliminary data.</text>
</comment>
<organism evidence="1 2">
    <name type="scientific">Rhizobium halophytocola</name>
    <dbReference type="NCBI Taxonomy" id="735519"/>
    <lineage>
        <taxon>Bacteria</taxon>
        <taxon>Pseudomonadati</taxon>
        <taxon>Pseudomonadota</taxon>
        <taxon>Alphaproteobacteria</taxon>
        <taxon>Hyphomicrobiales</taxon>
        <taxon>Rhizobiaceae</taxon>
        <taxon>Rhizobium/Agrobacterium group</taxon>
        <taxon>Rhizobium</taxon>
    </lineage>
</organism>
<evidence type="ECO:0000313" key="2">
    <source>
        <dbReference type="Proteomes" id="UP000759443"/>
    </source>
</evidence>
<dbReference type="RefSeq" id="WP_209943038.1">
    <property type="nucleotide sequence ID" value="NZ_JAGGJU010000003.1"/>
</dbReference>
<keyword evidence="2" id="KW-1185">Reference proteome</keyword>
<accession>A0ABS4DVJ1</accession>
<protein>
    <submittedName>
        <fullName evidence="1">Uncharacterized protein</fullName>
    </submittedName>
</protein>
<evidence type="ECO:0000313" key="1">
    <source>
        <dbReference type="EMBL" id="MBP1849699.1"/>
    </source>
</evidence>
<name>A0ABS4DVJ1_9HYPH</name>
<sequence>MLSETMRLHARGHRVHCVYLCEMRFKSTTMYLHNEGGVLRSRKASGEIETIRWLGLQGLANVSNLGASKVGSSRQVTCSLDMDDGKIKEFFFESDQREIKGQKFIFWRQFYDDDGNPLDYRTHVYTGIGDKLRMSKSGPSSRSIELLLEDKIVRRRRSANSMVTHSDQQRRDPTSTGFIYVQKMVDQKLNLFDARN</sequence>
<gene>
    <name evidence="1" type="ORF">J2Z17_001120</name>
</gene>